<proteinExistence type="inferred from homology"/>
<dbReference type="Pfam" id="PF04564">
    <property type="entry name" value="U-box"/>
    <property type="match status" value="1"/>
</dbReference>
<evidence type="ECO:0000256" key="11">
    <source>
        <dbReference type="SAM" id="MobiDB-lite"/>
    </source>
</evidence>
<dbReference type="Gene3D" id="3.30.1370.50">
    <property type="entry name" value="R3H-like domain"/>
    <property type="match status" value="1"/>
</dbReference>
<dbReference type="PROSITE" id="PS51061">
    <property type="entry name" value="R3H"/>
    <property type="match status" value="1"/>
</dbReference>
<evidence type="ECO:0000256" key="6">
    <source>
        <dbReference type="ARBA" id="ARBA00012483"/>
    </source>
</evidence>
<dbReference type="RefSeq" id="XP_046065022.1">
    <property type="nucleotide sequence ID" value="XM_046209098.1"/>
</dbReference>
<dbReference type="OrthoDB" id="20295at2759"/>
<organism evidence="14 15">
    <name type="scientific">Ogataea philodendri</name>
    <dbReference type="NCBI Taxonomy" id="1378263"/>
    <lineage>
        <taxon>Eukaryota</taxon>
        <taxon>Fungi</taxon>
        <taxon>Dikarya</taxon>
        <taxon>Ascomycota</taxon>
        <taxon>Saccharomycotina</taxon>
        <taxon>Pichiomycetes</taxon>
        <taxon>Pichiales</taxon>
        <taxon>Pichiaceae</taxon>
        <taxon>Ogataea</taxon>
    </lineage>
</organism>
<dbReference type="Pfam" id="PF10408">
    <property type="entry name" value="Ufd2P_core"/>
    <property type="match status" value="1"/>
</dbReference>
<evidence type="ECO:0000256" key="2">
    <source>
        <dbReference type="ARBA" id="ARBA00004123"/>
    </source>
</evidence>
<evidence type="ECO:0000256" key="4">
    <source>
        <dbReference type="ARBA" id="ARBA00004906"/>
    </source>
</evidence>
<dbReference type="GO" id="GO:0036503">
    <property type="term" value="P:ERAD pathway"/>
    <property type="evidence" value="ECO:0007669"/>
    <property type="project" value="InterPro"/>
</dbReference>
<dbReference type="GO" id="GO:0000209">
    <property type="term" value="P:protein polyubiquitination"/>
    <property type="evidence" value="ECO:0007669"/>
    <property type="project" value="TreeGrafter"/>
</dbReference>
<dbReference type="GeneID" id="70232061"/>
<dbReference type="Gene3D" id="3.30.40.10">
    <property type="entry name" value="Zinc/RING finger domain, C3HC4 (zinc finger)"/>
    <property type="match status" value="1"/>
</dbReference>
<feature type="region of interest" description="Disordered" evidence="11">
    <location>
        <begin position="1199"/>
        <end position="1287"/>
    </location>
</feature>
<dbReference type="InterPro" id="IPR001374">
    <property type="entry name" value="R3H_dom"/>
</dbReference>
<dbReference type="SMART" id="SM00504">
    <property type="entry name" value="Ubox"/>
    <property type="match status" value="1"/>
</dbReference>
<evidence type="ECO:0000256" key="9">
    <source>
        <dbReference type="ARBA" id="ARBA00022786"/>
    </source>
</evidence>
<dbReference type="SUPFAM" id="SSF57850">
    <property type="entry name" value="RING/U-box"/>
    <property type="match status" value="1"/>
</dbReference>
<evidence type="ECO:0000256" key="1">
    <source>
        <dbReference type="ARBA" id="ARBA00000900"/>
    </source>
</evidence>
<sequence length="1556" mass="177233">MSDPEDVTALSSETTQPKPKKVTAPVVSEKTPSKTITVSEKQTPVSSSTSLSISPENRQIESIDDWINLKLEYILNSTLSQQKSSKYTYLDSLAKENSKFTSELVDSVLLEILTEIGVDQSKYKSAFDFLADCWTRAKNVRRLIKADEQNKLAKISLADEAIRLTSSYSLILFLVPDMFINEVNVQDVIRLLWSSVDKYDSFLMDIITRSIENDNVLEFLNVFLPSLAQQLLTLNYSTDTDYSKIVTVYQIFVSNKIIASQIYLVDGFNPEGLKANEFELKTTLGPLLRVSALLPEVAVSNYPDGLTKPQIKTIHESLHSEQLVLMNRLFGICDKIVRSGEACRMAFLKYLADIVNKNHLRRGEHANPKKLASDSFMFCITIILVKLSQPFLSDGIKIDKISTNYLNCRNRLLDLHEETKINSTIQEYDEYYSEDKLSDLPLNFISECFYLLLGYLHYGFGGMITSSERLVSYIRQLTQELAKLEQMIQKTGGGGSNPITKMLIDTRLTPMKKELQKMKSMKLSIDMCSLNRELQLEIFDVITGAIKFFIRLIEPTHTYPNVSLKIPLHNLDDDVDKFDDVEYLRTISPVPFKYFPEFFVEGVVNYCHYIAKFNNNPMLQNEKQLTQFLEFAITILRCPELVNNPHLKARLTEVLFFGSLPMVNNMDGYMINIFNNNDLVKENLIISLLDFYVMVEKTGASSQFYDKFNARCHISMILEQLWKFDYFRADLKRISKNQKFFVRLIARMLNDTTYLLDESLNHLQTIGNCQREIASRQKGNAPTTEETDEDLTKKLQDSERMAKSLVQLSNKTIQLFDLFTKEIPTAFIIIEIVDRLAGMLNYNLVALVGPKCNELRVQNPENYHFNPSDLLLHISSIFINLSDEKEFINAVARDSRSFNPACFKRAIQILNKVGKIDYEFSTKLDLFVGKAEQVKQEDEEEEMELGDIPDEFLDPLMFTLMKDPVKLPHSKVSMDRSVLKAHLMNDPTDPFNRNPLKLEDVEDDVELREKINRFIQERRHSVPSSASTLKKAFDAIELKATTPQGIIKELSDAYDVPEILVRSLFNMNGRNNQSNLNDRKFIISLESEIIEFIMKPNVDSWKMTPLNSYYRLLTHKLAEYYNLGHILSNDGYSMVLFKINTSLVNADDETKKWAIFDNEGNIKPLDFRSIKFDPNEKLNRIQVSELFENYKSYFTANLEREEEEERQLNKNGKLTRKGSRDDSFQNGNSGHYRNGNGYSNDGDKPYKRYNNRGDREDMESYHDIGEDDFDGRSRGARKGYQQPSMPEYGYYHPFVPYNYTYGGHPQLMVPPVSATSPHVKGVSPAPEHLQAPVESPGGVPAYPYYYPVPSSPDASVKGAQATGAGSEENLGTPTDLTQTSAVPPVHMVSPYQYYYSPYMNQAAPHPGVYYHMGPGNNGVPYANGRTNLLALSSAMSHIALNASWISKLMLLRLMRLFMFSMIWSLERPLTNTTNRSPGNVCSYRSFNSTSFWANTGSALSWACSLDEWAESFVFGFFGGPSRGCADTILSIVGFRAGSLEYLSNRSSNSVLAVSIS</sequence>
<dbReference type="GO" id="GO:0005737">
    <property type="term" value="C:cytoplasm"/>
    <property type="evidence" value="ECO:0007669"/>
    <property type="project" value="UniProtKB-SubCell"/>
</dbReference>
<feature type="region of interest" description="Disordered" evidence="11">
    <location>
        <begin position="1355"/>
        <end position="1378"/>
    </location>
</feature>
<gene>
    <name evidence="14" type="ORF">OGAPHI_000093</name>
</gene>
<dbReference type="SMART" id="SM00393">
    <property type="entry name" value="R3H"/>
    <property type="match status" value="1"/>
</dbReference>
<evidence type="ECO:0000259" key="12">
    <source>
        <dbReference type="PROSITE" id="PS51061"/>
    </source>
</evidence>
<keyword evidence="7" id="KW-0963">Cytoplasm</keyword>
<dbReference type="FunFam" id="3.30.40.10:FF:000055">
    <property type="entry name" value="Ubiquitin conjugation factor e4 a"/>
    <property type="match status" value="1"/>
</dbReference>
<keyword evidence="8" id="KW-0808">Transferase</keyword>
<feature type="domain" description="R3H" evidence="12">
    <location>
        <begin position="1079"/>
        <end position="1142"/>
    </location>
</feature>
<dbReference type="GO" id="GO:0006511">
    <property type="term" value="P:ubiquitin-dependent protein catabolic process"/>
    <property type="evidence" value="ECO:0007669"/>
    <property type="project" value="InterPro"/>
</dbReference>
<evidence type="ECO:0000313" key="15">
    <source>
        <dbReference type="Proteomes" id="UP000769157"/>
    </source>
</evidence>
<reference evidence="14" key="1">
    <citation type="journal article" date="2021" name="Open Biol.">
        <title>Shared evolutionary footprints suggest mitochondrial oxidative damage underlies multiple complex I losses in fungi.</title>
        <authorList>
            <person name="Schikora-Tamarit M.A."/>
            <person name="Marcet-Houben M."/>
            <person name="Nosek J."/>
            <person name="Gabaldon T."/>
        </authorList>
    </citation>
    <scope>NUCLEOTIDE SEQUENCE</scope>
    <source>
        <strain evidence="14">CBS6075</strain>
    </source>
</reference>
<keyword evidence="9" id="KW-0833">Ubl conjugation pathway</keyword>
<dbReference type="GO" id="GO:0034450">
    <property type="term" value="F:ubiquitin-ubiquitin ligase activity"/>
    <property type="evidence" value="ECO:0007669"/>
    <property type="project" value="InterPro"/>
</dbReference>
<dbReference type="Proteomes" id="UP000769157">
    <property type="component" value="Unassembled WGS sequence"/>
</dbReference>
<dbReference type="PANTHER" id="PTHR13931">
    <property type="entry name" value="UBIQUITINATION FACTOR E4"/>
    <property type="match status" value="1"/>
</dbReference>
<protein>
    <recommendedName>
        <fullName evidence="6">RING-type E3 ubiquitin transferase</fullName>
        <ecNumber evidence="6">2.3.2.27</ecNumber>
    </recommendedName>
</protein>
<dbReference type="GO" id="GO:0000151">
    <property type="term" value="C:ubiquitin ligase complex"/>
    <property type="evidence" value="ECO:0007669"/>
    <property type="project" value="InterPro"/>
</dbReference>
<evidence type="ECO:0000256" key="10">
    <source>
        <dbReference type="ARBA" id="ARBA00023242"/>
    </source>
</evidence>
<dbReference type="PROSITE" id="PS51698">
    <property type="entry name" value="U_BOX"/>
    <property type="match status" value="1"/>
</dbReference>
<dbReference type="GO" id="GO:0003676">
    <property type="term" value="F:nucleic acid binding"/>
    <property type="evidence" value="ECO:0007669"/>
    <property type="project" value="UniProtKB-UniRule"/>
</dbReference>
<evidence type="ECO:0000256" key="7">
    <source>
        <dbReference type="ARBA" id="ARBA00022490"/>
    </source>
</evidence>
<feature type="region of interest" description="Disordered" evidence="11">
    <location>
        <begin position="1"/>
        <end position="53"/>
    </location>
</feature>
<dbReference type="CDD" id="cd16657">
    <property type="entry name" value="RING-Ubox_UBE4A"/>
    <property type="match status" value="1"/>
</dbReference>
<feature type="compositionally biased region" description="Polar residues" evidence="11">
    <location>
        <begin position="1369"/>
        <end position="1378"/>
    </location>
</feature>
<dbReference type="CDD" id="cd02642">
    <property type="entry name" value="R3H_encore_like"/>
    <property type="match status" value="1"/>
</dbReference>
<comment type="pathway">
    <text evidence="4">Protein modification; protein ubiquitination.</text>
</comment>
<dbReference type="PANTHER" id="PTHR13931:SF2">
    <property type="entry name" value="UBIQUITIN CONJUGATION FACTOR E4 B"/>
    <property type="match status" value="1"/>
</dbReference>
<dbReference type="GO" id="GO:0005634">
    <property type="term" value="C:nucleus"/>
    <property type="evidence" value="ECO:0007669"/>
    <property type="project" value="UniProtKB-SubCell"/>
</dbReference>
<evidence type="ECO:0000256" key="5">
    <source>
        <dbReference type="ARBA" id="ARBA00007434"/>
    </source>
</evidence>
<dbReference type="InterPro" id="IPR003613">
    <property type="entry name" value="Ubox_domain"/>
</dbReference>
<evidence type="ECO:0000259" key="13">
    <source>
        <dbReference type="PROSITE" id="PS51698"/>
    </source>
</evidence>
<feature type="compositionally biased region" description="Polar residues" evidence="11">
    <location>
        <begin position="33"/>
        <end position="45"/>
    </location>
</feature>
<dbReference type="InterPro" id="IPR013083">
    <property type="entry name" value="Znf_RING/FYVE/PHD"/>
</dbReference>
<comment type="caution">
    <text evidence="14">The sequence shown here is derived from an EMBL/GenBank/DDBJ whole genome shotgun (WGS) entry which is preliminary data.</text>
</comment>
<keyword evidence="15" id="KW-1185">Reference proteome</keyword>
<dbReference type="InterPro" id="IPR036867">
    <property type="entry name" value="R3H_dom_sf"/>
</dbReference>
<dbReference type="EC" id="2.3.2.27" evidence="6"/>
<evidence type="ECO:0000256" key="3">
    <source>
        <dbReference type="ARBA" id="ARBA00004496"/>
    </source>
</evidence>
<keyword evidence="10" id="KW-0539">Nucleus</keyword>
<dbReference type="EMBL" id="JAEUBE010000042">
    <property type="protein sequence ID" value="KAH3671907.1"/>
    <property type="molecule type" value="Genomic_DNA"/>
</dbReference>
<comment type="catalytic activity">
    <reaction evidence="1">
        <text>S-ubiquitinyl-[E2 ubiquitin-conjugating enzyme]-L-cysteine + [acceptor protein]-L-lysine = [E2 ubiquitin-conjugating enzyme]-L-cysteine + N(6)-ubiquitinyl-[acceptor protein]-L-lysine.</text>
        <dbReference type="EC" id="2.3.2.27"/>
    </reaction>
</comment>
<accession>A0A9P8PIH7</accession>
<reference evidence="14" key="2">
    <citation type="submission" date="2021-01" db="EMBL/GenBank/DDBJ databases">
        <authorList>
            <person name="Schikora-Tamarit M.A."/>
        </authorList>
    </citation>
    <scope>NUCLEOTIDE SEQUENCE</scope>
    <source>
        <strain evidence="14">CBS6075</strain>
    </source>
</reference>
<dbReference type="SUPFAM" id="SSF82708">
    <property type="entry name" value="R3H domain"/>
    <property type="match status" value="1"/>
</dbReference>
<feature type="compositionally biased region" description="Polar residues" evidence="11">
    <location>
        <begin position="1224"/>
        <end position="1239"/>
    </location>
</feature>
<evidence type="ECO:0000313" key="14">
    <source>
        <dbReference type="EMBL" id="KAH3671907.1"/>
    </source>
</evidence>
<feature type="domain" description="U-box" evidence="13">
    <location>
        <begin position="947"/>
        <end position="1021"/>
    </location>
</feature>
<feature type="compositionally biased region" description="Basic and acidic residues" evidence="11">
    <location>
        <begin position="1241"/>
        <end position="1264"/>
    </location>
</feature>
<dbReference type="InterPro" id="IPR045132">
    <property type="entry name" value="UBE4"/>
</dbReference>
<comment type="subcellular location">
    <subcellularLocation>
        <location evidence="3">Cytoplasm</location>
    </subcellularLocation>
    <subcellularLocation>
        <location evidence="2">Nucleus</location>
    </subcellularLocation>
</comment>
<dbReference type="InterPro" id="IPR019474">
    <property type="entry name" value="Ub_conjug_fac_E4_core"/>
</dbReference>
<comment type="similarity">
    <text evidence="5">Belongs to the ubiquitin conjugation factor E4 family.</text>
</comment>
<name>A0A9P8PIH7_9ASCO</name>
<evidence type="ECO:0000256" key="8">
    <source>
        <dbReference type="ARBA" id="ARBA00022679"/>
    </source>
</evidence>